<dbReference type="Proteomes" id="UP001189303">
    <property type="component" value="Unassembled WGS sequence"/>
</dbReference>
<dbReference type="InterPro" id="IPR025562">
    <property type="entry name" value="Tae4"/>
</dbReference>
<dbReference type="Gene3D" id="4.10.280.80">
    <property type="match status" value="1"/>
</dbReference>
<evidence type="ECO:0000313" key="4">
    <source>
        <dbReference type="Proteomes" id="UP001199322"/>
    </source>
</evidence>
<gene>
    <name evidence="2" type="ORF">DEE74_12270</name>
    <name evidence="1" type="ORF">R38712_02632</name>
</gene>
<sequence length="218" mass="23875">MTAAQRKPLKQKAQVRTNTTRGSVCKIDVPAVKFSDLWDNYVTGEPYRDAKTGGVPPGFGNQCAIRMSVTLHKVGIEMKSFTPANVSVKPGHQFGRILMGGRYTAVLADQMGSWLSKHPFCGLRRTEDITGRDWESKVKGRTGIIMFDSYWSRSSDSAGDASGGHIDLWNGSRLTISGPINSIATVGRMFGMNSLFPGSSFGFSDLGDSKKILFWEVK</sequence>
<dbReference type="EMBL" id="QGBI01000010">
    <property type="protein sequence ID" value="MBX3890638.1"/>
    <property type="molecule type" value="Genomic_DNA"/>
</dbReference>
<dbReference type="EMBL" id="CATWFT010000007">
    <property type="protein sequence ID" value="CAJ0725220.1"/>
    <property type="molecule type" value="Genomic_DNA"/>
</dbReference>
<dbReference type="AlphaFoldDB" id="A0A2P4RGC8"/>
<evidence type="ECO:0000313" key="2">
    <source>
        <dbReference type="EMBL" id="MBX3890638.1"/>
    </source>
</evidence>
<evidence type="ECO:0000313" key="3">
    <source>
        <dbReference type="Proteomes" id="UP001189303"/>
    </source>
</evidence>
<protein>
    <submittedName>
        <fullName evidence="2">Type VI secretion system amidase effector protein Tae4</fullName>
    </submittedName>
</protein>
<evidence type="ECO:0000313" key="1">
    <source>
        <dbReference type="EMBL" id="CAJ0725220.1"/>
    </source>
</evidence>
<organism evidence="2 4">
    <name type="scientific">Ralstonia pickettii</name>
    <name type="common">Burkholderia pickettii</name>
    <dbReference type="NCBI Taxonomy" id="329"/>
    <lineage>
        <taxon>Bacteria</taxon>
        <taxon>Pseudomonadati</taxon>
        <taxon>Pseudomonadota</taxon>
        <taxon>Betaproteobacteria</taxon>
        <taxon>Burkholderiales</taxon>
        <taxon>Burkholderiaceae</taxon>
        <taxon>Ralstonia</taxon>
    </lineage>
</organism>
<reference evidence="1 3" key="2">
    <citation type="submission" date="2023-07" db="EMBL/GenBank/DDBJ databases">
        <authorList>
            <person name="Peeters C."/>
        </authorList>
    </citation>
    <scope>NUCLEOTIDE SEQUENCE [LARGE SCALE GENOMIC DNA]</scope>
    <source>
        <strain evidence="1 3">R-38712</strain>
    </source>
</reference>
<accession>A0A2P4RGC8</accession>
<keyword evidence="3" id="KW-1185">Reference proteome</keyword>
<dbReference type="Proteomes" id="UP001199322">
    <property type="component" value="Unassembled WGS sequence"/>
</dbReference>
<proteinExistence type="predicted"/>
<comment type="caution">
    <text evidence="2">The sequence shown here is derived from an EMBL/GenBank/DDBJ whole genome shotgun (WGS) entry which is preliminary data.</text>
</comment>
<dbReference type="Gene3D" id="3.90.1720.80">
    <property type="match status" value="1"/>
</dbReference>
<name>A0A2P4RGC8_RALPI</name>
<reference evidence="2" key="1">
    <citation type="submission" date="2018-06" db="EMBL/GenBank/DDBJ databases">
        <authorList>
            <person name="O'Rourke A."/>
        </authorList>
    </citation>
    <scope>NUCLEOTIDE SEQUENCE</scope>
    <source>
        <strain evidence="2">132550021-3</strain>
    </source>
</reference>
<dbReference type="Pfam" id="PF14113">
    <property type="entry name" value="Tae4"/>
    <property type="match status" value="1"/>
</dbReference>
<dbReference type="RefSeq" id="WP_015856030.1">
    <property type="nucleotide sequence ID" value="NZ_CATWFT010000007.1"/>
</dbReference>